<evidence type="ECO:0000313" key="9">
    <source>
        <dbReference type="Proteomes" id="UP001557470"/>
    </source>
</evidence>
<name>A0ABD0W182_UMBPY</name>
<dbReference type="InterPro" id="IPR001680">
    <property type="entry name" value="WD40_rpt"/>
</dbReference>
<accession>A0ABD0W182</accession>
<dbReference type="CDD" id="cd16655">
    <property type="entry name" value="RING-Ubox_WDSUB1-like"/>
    <property type="match status" value="1"/>
</dbReference>
<dbReference type="PANTHER" id="PTHR46573:SF1">
    <property type="entry name" value="WD REPEAT, SAM AND U-BOX DOMAIN-CONTAINING PROTEIN 1"/>
    <property type="match status" value="1"/>
</dbReference>
<dbReference type="EMBL" id="JAGEUA010000010">
    <property type="protein sequence ID" value="KAL0963781.1"/>
    <property type="molecule type" value="Genomic_DNA"/>
</dbReference>
<dbReference type="SMART" id="SM00320">
    <property type="entry name" value="WD40"/>
    <property type="match status" value="5"/>
</dbReference>
<dbReference type="AlphaFoldDB" id="A0ABD0W182"/>
<organism evidence="8 9">
    <name type="scientific">Umbra pygmaea</name>
    <name type="common">Eastern mudminnow</name>
    <dbReference type="NCBI Taxonomy" id="75934"/>
    <lineage>
        <taxon>Eukaryota</taxon>
        <taxon>Metazoa</taxon>
        <taxon>Chordata</taxon>
        <taxon>Craniata</taxon>
        <taxon>Vertebrata</taxon>
        <taxon>Euteleostomi</taxon>
        <taxon>Actinopterygii</taxon>
        <taxon>Neopterygii</taxon>
        <taxon>Teleostei</taxon>
        <taxon>Protacanthopterygii</taxon>
        <taxon>Esociformes</taxon>
        <taxon>Umbridae</taxon>
        <taxon>Umbra</taxon>
    </lineage>
</organism>
<evidence type="ECO:0000313" key="8">
    <source>
        <dbReference type="EMBL" id="KAL0963781.1"/>
    </source>
</evidence>
<dbReference type="InterPro" id="IPR052085">
    <property type="entry name" value="WD-SAM-U-box"/>
</dbReference>
<dbReference type="SMART" id="SM00504">
    <property type="entry name" value="Ubox"/>
    <property type="match status" value="1"/>
</dbReference>
<keyword evidence="9" id="KW-1185">Reference proteome</keyword>
<keyword evidence="2 4" id="KW-0853">WD repeat</keyword>
<dbReference type="PROSITE" id="PS51698">
    <property type="entry name" value="U_BOX"/>
    <property type="match status" value="1"/>
</dbReference>
<feature type="domain" description="U-box" evidence="7">
    <location>
        <begin position="330"/>
        <end position="401"/>
    </location>
</feature>
<dbReference type="SMART" id="SM00454">
    <property type="entry name" value="SAM"/>
    <property type="match status" value="1"/>
</dbReference>
<dbReference type="Pfam" id="PF04564">
    <property type="entry name" value="U-box"/>
    <property type="match status" value="1"/>
</dbReference>
<dbReference type="InterPro" id="IPR036322">
    <property type="entry name" value="WD40_repeat_dom_sf"/>
</dbReference>
<evidence type="ECO:0000256" key="5">
    <source>
        <dbReference type="SAM" id="MobiDB-lite"/>
    </source>
</evidence>
<evidence type="ECO:0000256" key="1">
    <source>
        <dbReference type="ARBA" id="ARBA00020894"/>
    </source>
</evidence>
<dbReference type="Gene3D" id="3.30.40.10">
    <property type="entry name" value="Zinc/RING finger domain, C3HC4 (zinc finger)"/>
    <property type="match status" value="1"/>
</dbReference>
<dbReference type="SUPFAM" id="SSF50978">
    <property type="entry name" value="WD40 repeat-like"/>
    <property type="match status" value="1"/>
</dbReference>
<proteinExistence type="predicted"/>
<dbReference type="Proteomes" id="UP001557470">
    <property type="component" value="Unassembled WGS sequence"/>
</dbReference>
<protein>
    <recommendedName>
        <fullName evidence="1">WD repeat, SAM and U-box domain-containing protein 1</fullName>
    </recommendedName>
</protein>
<feature type="compositionally biased region" description="Basic and acidic residues" evidence="5">
    <location>
        <begin position="230"/>
        <end position="239"/>
    </location>
</feature>
<dbReference type="PRINTS" id="PR00320">
    <property type="entry name" value="GPROTEINBRPT"/>
</dbReference>
<gene>
    <name evidence="8" type="ORF">UPYG_G00313500</name>
</gene>
<dbReference type="InterPro" id="IPR015943">
    <property type="entry name" value="WD40/YVTN_repeat-like_dom_sf"/>
</dbReference>
<dbReference type="PROSITE" id="PS50082">
    <property type="entry name" value="WD_REPEATS_2"/>
    <property type="match status" value="4"/>
</dbReference>
<feature type="repeat" description="WD" evidence="4">
    <location>
        <begin position="152"/>
        <end position="193"/>
    </location>
</feature>
<evidence type="ECO:0000256" key="3">
    <source>
        <dbReference type="ARBA" id="ARBA00022737"/>
    </source>
</evidence>
<dbReference type="InterPro" id="IPR001660">
    <property type="entry name" value="SAM"/>
</dbReference>
<dbReference type="InterPro" id="IPR003613">
    <property type="entry name" value="Ubox_domain"/>
</dbReference>
<evidence type="ECO:0000259" key="6">
    <source>
        <dbReference type="PROSITE" id="PS50105"/>
    </source>
</evidence>
<dbReference type="Gene3D" id="1.10.150.50">
    <property type="entry name" value="Transcription Factor, Ets-1"/>
    <property type="match status" value="1"/>
</dbReference>
<evidence type="ECO:0000256" key="2">
    <source>
        <dbReference type="ARBA" id="ARBA00022574"/>
    </source>
</evidence>
<feature type="region of interest" description="Disordered" evidence="5">
    <location>
        <begin position="230"/>
        <end position="250"/>
    </location>
</feature>
<dbReference type="CDD" id="cd00200">
    <property type="entry name" value="WD40"/>
    <property type="match status" value="1"/>
</dbReference>
<feature type="repeat" description="WD" evidence="4">
    <location>
        <begin position="65"/>
        <end position="87"/>
    </location>
</feature>
<feature type="repeat" description="WD" evidence="4">
    <location>
        <begin position="18"/>
        <end position="52"/>
    </location>
</feature>
<dbReference type="InterPro" id="IPR020472">
    <property type="entry name" value="WD40_PAC1"/>
</dbReference>
<dbReference type="InterPro" id="IPR013761">
    <property type="entry name" value="SAM/pointed_sf"/>
</dbReference>
<dbReference type="Pfam" id="PF00400">
    <property type="entry name" value="WD40"/>
    <property type="match status" value="5"/>
</dbReference>
<dbReference type="InterPro" id="IPR013083">
    <property type="entry name" value="Znf_RING/FYVE/PHD"/>
</dbReference>
<dbReference type="SUPFAM" id="SSF57850">
    <property type="entry name" value="RING/U-box"/>
    <property type="match status" value="1"/>
</dbReference>
<feature type="domain" description="SAM" evidence="6">
    <location>
        <begin position="261"/>
        <end position="325"/>
    </location>
</feature>
<sequence length="401" mass="43461">MGTGEVMVKLEHPGRSPVRVCSLSPDTSFLLSGASNGTVAVWDFHCKKLRKSGVITEATVMACCFAPSGQMFVTGCTSGDIQVWDLDLKQLHAKKDAHDLGVTCCQFAPQYDVDGSSLQFRLASCGQDNQLKIWIVSQHVTTGCEMQLLHTLTGQSAPVLCCAFSSDGEMLVSGSVDKTVTLYNVSNGVLLHTLKQHESFVTACAFSPTLPWMATGSMDKTVSVWRIGDKDHSQAESSRKPQCLGTGNGLSGYSSRPVSDWTEVDVSAWLTEEGLEQLVTSFTANNIDGPELLRQTKDTLVSELGIDSVGLRSKVLRKVEALNAGLVGADAPDEFLCPITREVMKDPVMASDGYSYEREAIMTWISNKNRTSPMTNLPLPSTVITPNRSLKAAIARWTVNQ</sequence>
<evidence type="ECO:0000256" key="4">
    <source>
        <dbReference type="PROSITE-ProRule" id="PRU00221"/>
    </source>
</evidence>
<feature type="repeat" description="WD" evidence="4">
    <location>
        <begin position="194"/>
        <end position="235"/>
    </location>
</feature>
<dbReference type="PROSITE" id="PS50294">
    <property type="entry name" value="WD_REPEATS_REGION"/>
    <property type="match status" value="2"/>
</dbReference>
<reference evidence="8 9" key="1">
    <citation type="submission" date="2024-06" db="EMBL/GenBank/DDBJ databases">
        <authorList>
            <person name="Pan Q."/>
            <person name="Wen M."/>
            <person name="Jouanno E."/>
            <person name="Zahm M."/>
            <person name="Klopp C."/>
            <person name="Cabau C."/>
            <person name="Louis A."/>
            <person name="Berthelot C."/>
            <person name="Parey E."/>
            <person name="Roest Crollius H."/>
            <person name="Montfort J."/>
            <person name="Robinson-Rechavi M."/>
            <person name="Bouchez O."/>
            <person name="Lampietro C."/>
            <person name="Lopez Roques C."/>
            <person name="Donnadieu C."/>
            <person name="Postlethwait J."/>
            <person name="Bobe J."/>
            <person name="Verreycken H."/>
            <person name="Guiguen Y."/>
        </authorList>
    </citation>
    <scope>NUCLEOTIDE SEQUENCE [LARGE SCALE GENOMIC DNA]</scope>
    <source>
        <strain evidence="8">Up_M1</strain>
        <tissue evidence="8">Testis</tissue>
    </source>
</reference>
<dbReference type="SUPFAM" id="SSF47769">
    <property type="entry name" value="SAM/Pointed domain"/>
    <property type="match status" value="1"/>
</dbReference>
<evidence type="ECO:0000259" key="7">
    <source>
        <dbReference type="PROSITE" id="PS51698"/>
    </source>
</evidence>
<dbReference type="PANTHER" id="PTHR46573">
    <property type="entry name" value="WD REPEAT, SAM AND U-BOX DOMAIN-CONTAINING PROTEIN 1"/>
    <property type="match status" value="1"/>
</dbReference>
<dbReference type="PROSITE" id="PS50105">
    <property type="entry name" value="SAM_DOMAIN"/>
    <property type="match status" value="1"/>
</dbReference>
<keyword evidence="3" id="KW-0677">Repeat</keyword>
<dbReference type="Gene3D" id="2.130.10.10">
    <property type="entry name" value="YVTN repeat-like/Quinoprotein amine dehydrogenase"/>
    <property type="match status" value="2"/>
</dbReference>
<dbReference type="Pfam" id="PF00536">
    <property type="entry name" value="SAM_1"/>
    <property type="match status" value="1"/>
</dbReference>
<comment type="caution">
    <text evidence="8">The sequence shown here is derived from an EMBL/GenBank/DDBJ whole genome shotgun (WGS) entry which is preliminary data.</text>
</comment>